<sequence length="476" mass="53813">MNTWEPETIRISLREIFYVIFLKIHIAAGIFSIVVILTSFYIFSLKPEYFAAGQILVKPFVDTRQEVFAGNAFRVDSPSETRMNTEKEILTSHELTEDVIKVLDLKPPPPKPPGLLVRIGLSSPPLPPHQALIRYVKKGVKVKLVTNSQLITVSKKGDDPEAITKILNAYMQCYIKRHIQVHKSISGVAFYEKWIQKYEQELEDAEGSLESKIAKWDIIHIREQKVQNLALLRVLHQNLSEVKGELASNNVVIKNITNGIGRDGYLTTIPNVLRNNILLAALTRGSIPLIIEKGKVTSLYRKTSTEWIDADKQLRNFMNEIKNMQEGLREGMIVDFQALEAKKKSIEQDISNTHVELQKLARIENEYQNSVIKVEQARETYKLYLNRLEQERIEEQRDIAGVSNVSILSKATVPSSPDGPSKKILLFVSIVIGGIAGIGSAFATYYLDHTVKRASDLEGLLHQPVLSELGNIKVRR</sequence>
<evidence type="ECO:0000256" key="7">
    <source>
        <dbReference type="SAM" id="Phobius"/>
    </source>
</evidence>
<gene>
    <name evidence="10" type="ORF">Q3M24_10295</name>
</gene>
<dbReference type="InterPro" id="IPR003856">
    <property type="entry name" value="LPS_length_determ_N"/>
</dbReference>
<evidence type="ECO:0000313" key="10">
    <source>
        <dbReference type="EMBL" id="XCN75095.1"/>
    </source>
</evidence>
<evidence type="ECO:0000256" key="5">
    <source>
        <dbReference type="ARBA" id="ARBA00023136"/>
    </source>
</evidence>
<feature type="transmembrane region" description="Helical" evidence="7">
    <location>
        <begin position="424"/>
        <end position="447"/>
    </location>
</feature>
<feature type="domain" description="Polysaccharide chain length determinant N-terminal" evidence="8">
    <location>
        <begin position="10"/>
        <end position="101"/>
    </location>
</feature>
<keyword evidence="6" id="KW-0175">Coiled coil</keyword>
<reference evidence="10" key="2">
    <citation type="submission" date="2024-06" db="EMBL/GenBank/DDBJ databases">
        <authorList>
            <person name="Plum-Jensen L.E."/>
            <person name="Schramm A."/>
            <person name="Marshall I.P.G."/>
        </authorList>
    </citation>
    <scope>NUCLEOTIDE SEQUENCE</scope>
    <source>
        <strain evidence="10">Rat1</strain>
    </source>
</reference>
<reference evidence="10" key="1">
    <citation type="journal article" date="2024" name="Syst. Appl. Microbiol.">
        <title>First single-strain enrichments of Electrothrix cable bacteria, description of E. aestuarii sp. nov. and E. rattekaaiensis sp. nov., and proposal of a cable bacteria taxonomy following the rules of the SeqCode.</title>
        <authorList>
            <person name="Plum-Jensen L.E."/>
            <person name="Schramm A."/>
            <person name="Marshall I.P.G."/>
        </authorList>
    </citation>
    <scope>NUCLEOTIDE SEQUENCE</scope>
    <source>
        <strain evidence="10">Rat1</strain>
    </source>
</reference>
<keyword evidence="4 7" id="KW-1133">Transmembrane helix</keyword>
<proteinExistence type="predicted"/>
<dbReference type="InterPro" id="IPR050445">
    <property type="entry name" value="Bact_polysacc_biosynth/exp"/>
</dbReference>
<dbReference type="KEGG" id="eaj:Q3M24_10295"/>
<evidence type="ECO:0000259" key="9">
    <source>
        <dbReference type="Pfam" id="PF13807"/>
    </source>
</evidence>
<feature type="domain" description="Tyrosine-protein kinase G-rich" evidence="9">
    <location>
        <begin position="374"/>
        <end position="443"/>
    </location>
</feature>
<dbReference type="EMBL" id="CP159373">
    <property type="protein sequence ID" value="XCN75095.1"/>
    <property type="molecule type" value="Genomic_DNA"/>
</dbReference>
<keyword evidence="2" id="KW-1003">Cell membrane</keyword>
<dbReference type="GO" id="GO:0004713">
    <property type="term" value="F:protein tyrosine kinase activity"/>
    <property type="evidence" value="ECO:0007669"/>
    <property type="project" value="TreeGrafter"/>
</dbReference>
<protein>
    <submittedName>
        <fullName evidence="10">GNVR domain-containing protein</fullName>
    </submittedName>
</protein>
<comment type="subcellular location">
    <subcellularLocation>
        <location evidence="1">Cell membrane</location>
        <topology evidence="1">Multi-pass membrane protein</topology>
    </subcellularLocation>
</comment>
<accession>A0AAU8M226</accession>
<evidence type="ECO:0000259" key="8">
    <source>
        <dbReference type="Pfam" id="PF02706"/>
    </source>
</evidence>
<evidence type="ECO:0000256" key="6">
    <source>
        <dbReference type="SAM" id="Coils"/>
    </source>
</evidence>
<feature type="transmembrane region" description="Helical" evidence="7">
    <location>
        <begin position="16"/>
        <end position="43"/>
    </location>
</feature>
<dbReference type="InterPro" id="IPR032807">
    <property type="entry name" value="GNVR"/>
</dbReference>
<dbReference type="PANTHER" id="PTHR32309:SF13">
    <property type="entry name" value="FERRIC ENTEROBACTIN TRANSPORT PROTEIN FEPE"/>
    <property type="match status" value="1"/>
</dbReference>
<dbReference type="GO" id="GO:0005886">
    <property type="term" value="C:plasma membrane"/>
    <property type="evidence" value="ECO:0007669"/>
    <property type="project" value="UniProtKB-SubCell"/>
</dbReference>
<feature type="coiled-coil region" evidence="6">
    <location>
        <begin position="188"/>
        <end position="215"/>
    </location>
</feature>
<dbReference type="Pfam" id="PF02706">
    <property type="entry name" value="Wzz"/>
    <property type="match status" value="1"/>
</dbReference>
<name>A0AAU8M226_9BACT</name>
<evidence type="ECO:0000256" key="4">
    <source>
        <dbReference type="ARBA" id="ARBA00022989"/>
    </source>
</evidence>
<evidence type="ECO:0000256" key="2">
    <source>
        <dbReference type="ARBA" id="ARBA00022475"/>
    </source>
</evidence>
<evidence type="ECO:0000256" key="3">
    <source>
        <dbReference type="ARBA" id="ARBA00022692"/>
    </source>
</evidence>
<keyword evidence="5 7" id="KW-0472">Membrane</keyword>
<keyword evidence="3 7" id="KW-0812">Transmembrane</keyword>
<evidence type="ECO:0000256" key="1">
    <source>
        <dbReference type="ARBA" id="ARBA00004651"/>
    </source>
</evidence>
<dbReference type="Pfam" id="PF13807">
    <property type="entry name" value="GNVR"/>
    <property type="match status" value="1"/>
</dbReference>
<feature type="coiled-coil region" evidence="6">
    <location>
        <begin position="360"/>
        <end position="405"/>
    </location>
</feature>
<dbReference type="AlphaFoldDB" id="A0AAU8M226"/>
<organism evidence="10">
    <name type="scientific">Candidatus Electrothrix aestuarii</name>
    <dbReference type="NCBI Taxonomy" id="3062594"/>
    <lineage>
        <taxon>Bacteria</taxon>
        <taxon>Pseudomonadati</taxon>
        <taxon>Thermodesulfobacteriota</taxon>
        <taxon>Desulfobulbia</taxon>
        <taxon>Desulfobulbales</taxon>
        <taxon>Desulfobulbaceae</taxon>
        <taxon>Candidatus Electrothrix</taxon>
    </lineage>
</organism>
<dbReference type="PANTHER" id="PTHR32309">
    <property type="entry name" value="TYROSINE-PROTEIN KINASE"/>
    <property type="match status" value="1"/>
</dbReference>